<evidence type="ECO:0000313" key="3">
    <source>
        <dbReference type="Proteomes" id="UP000273675"/>
    </source>
</evidence>
<gene>
    <name evidence="2" type="ORF">C7435_0205</name>
</gene>
<feature type="signal peptide" evidence="1">
    <location>
        <begin position="1"/>
        <end position="21"/>
    </location>
</feature>
<organism evidence="2 3">
    <name type="scientific">Maricaulis maris</name>
    <dbReference type="NCBI Taxonomy" id="74318"/>
    <lineage>
        <taxon>Bacteria</taxon>
        <taxon>Pseudomonadati</taxon>
        <taxon>Pseudomonadota</taxon>
        <taxon>Alphaproteobacteria</taxon>
        <taxon>Maricaulales</taxon>
        <taxon>Maricaulaceae</taxon>
        <taxon>Maricaulis</taxon>
    </lineage>
</organism>
<dbReference type="Gene3D" id="2.60.120.380">
    <property type="match status" value="2"/>
</dbReference>
<evidence type="ECO:0008006" key="4">
    <source>
        <dbReference type="Google" id="ProtNLM"/>
    </source>
</evidence>
<feature type="chain" id="PRO_5019726697" description="Peptidase domain protein" evidence="1">
    <location>
        <begin position="22"/>
        <end position="744"/>
    </location>
</feature>
<keyword evidence="1" id="KW-0732">Signal</keyword>
<proteinExistence type="predicted"/>
<dbReference type="RefSeq" id="WP_121209693.1">
    <property type="nucleotide sequence ID" value="NZ_RBIM01000001.1"/>
</dbReference>
<sequence>MRVGYALGAFVCLAGSAFAQAAEDRIVAGEVTEAAPRATIEIELEAGQAVTVSTQPSGGFDTMLELLGPDGRTVAENDDREPGDLSSQLIYVPQVSGRHTAVVTGYGGATGSFDLVIADGVEFGLSSEARIISESIVTLERQRPLETRPVDLAADEILVVTTHALTETLDTTLTLLDASATIAAQNDDRGDGSLNSQLVFQAQEAGRYTVELGTFEGASFGDVVLSIAVDPHAEVPFDFDSIERTPFAEYSGTIGGRDTEFDYPLELAAGETILAIAEATNGDLDTVLRLVGADGNPVALNDDRGDGSLHSAIAFTAPEPATYTLELRRYRSGESSGDFTLELSHVEASVVDILQELLENRVTLSGPELTLETPDFRVHYTLEGVDASSTEYAESVGEALQAMLDSQVTQIGWAEPVRDDDGRYTAYVADADGSMGVTYPVQIVFDNANTADVRETSAARTVFVIDNDFVGMGKEASVHSLMRATATHEFNHVIQFGYDSEEGLDWLYEATASWTETTTVGADQDATDYVETDFDAPEVCWTTSQDGFDYSQWTLLQSMADVYGDGIVVTMWENSVALDGFETMAATLEPVGTTIPDVISRWRTQNYALAYDLAPMFNSTVRIQHTLSSERGWMSKGGLEQLGANYIVVDLDGVYAFSLRGDDGLELLALAHDGGEIQVIPLGRGGVVDTTAYDSVALMIFNRTMPEAPGVCSDVGYSLDVAPATSPAAAPAYSFSAEHFTPPG</sequence>
<protein>
    <recommendedName>
        <fullName evidence="4">Peptidase domain protein</fullName>
    </recommendedName>
</protein>
<dbReference type="EMBL" id="RBIM01000001">
    <property type="protein sequence ID" value="RKR03766.1"/>
    <property type="molecule type" value="Genomic_DNA"/>
</dbReference>
<accession>A0A495DLF1</accession>
<evidence type="ECO:0000256" key="1">
    <source>
        <dbReference type="SAM" id="SignalP"/>
    </source>
</evidence>
<evidence type="ECO:0000313" key="2">
    <source>
        <dbReference type="EMBL" id="RKR03766.1"/>
    </source>
</evidence>
<dbReference type="Proteomes" id="UP000273675">
    <property type="component" value="Unassembled WGS sequence"/>
</dbReference>
<comment type="caution">
    <text evidence="2">The sequence shown here is derived from an EMBL/GenBank/DDBJ whole genome shotgun (WGS) entry which is preliminary data.</text>
</comment>
<reference evidence="2 3" key="1">
    <citation type="submission" date="2018-10" db="EMBL/GenBank/DDBJ databases">
        <title>Genomic Encyclopedia of Type Strains, Phase IV (KMG-IV): sequencing the most valuable type-strain genomes for metagenomic binning, comparative biology and taxonomic classification.</title>
        <authorList>
            <person name="Goeker M."/>
        </authorList>
    </citation>
    <scope>NUCLEOTIDE SEQUENCE [LARGE SCALE GENOMIC DNA]</scope>
    <source>
        <strain evidence="2 3">DSM 4734</strain>
    </source>
</reference>
<dbReference type="AlphaFoldDB" id="A0A495DLF1"/>
<name>A0A495DLF1_9PROT</name>